<dbReference type="GeneID" id="59305051"/>
<keyword evidence="1" id="KW-0812">Transmembrane</keyword>
<keyword evidence="1" id="KW-0472">Membrane</keyword>
<dbReference type="OrthoDB" id="5040900at2759"/>
<evidence type="ECO:0000313" key="3">
    <source>
        <dbReference type="Proteomes" id="UP000530670"/>
    </source>
</evidence>
<accession>A0A8H5RPR3</accession>
<name>A0A8H5RPR3_9HYPO</name>
<sequence>MVQIALLCYSSSHFSLFLIFLTPQIPASGYGCNISSLLLTTRSLICTGGPPPYAPSNLSCIRRFQYYLCHSTYRQTFVGLLLPVFFGNMLIAIGERKYSPSIFWSSSSPTPILQFFVIMLLMAAAVLLAMAYGKRGDPKPEAAERIDLYLAAVPCYWY</sequence>
<comment type="caution">
    <text evidence="2">The sequence shown here is derived from an EMBL/GenBank/DDBJ whole genome shotgun (WGS) entry which is preliminary data.</text>
</comment>
<keyword evidence="3" id="KW-1185">Reference proteome</keyword>
<dbReference type="Proteomes" id="UP000530670">
    <property type="component" value="Unassembled WGS sequence"/>
</dbReference>
<dbReference type="EMBL" id="JAAQRI010000121">
    <property type="protein sequence ID" value="KAF5636247.1"/>
    <property type="molecule type" value="Genomic_DNA"/>
</dbReference>
<gene>
    <name evidence="2" type="ORF">FTJAE_6195</name>
</gene>
<dbReference type="AlphaFoldDB" id="A0A8H5RPR3"/>
<reference evidence="2 3" key="1">
    <citation type="submission" date="2020-05" db="EMBL/GenBank/DDBJ databases">
        <title>Identification and distribution of gene clusters putatively required for synthesis of sphingolipid metabolism inhibitors in phylogenetically diverse species of the filamentous fungus Fusarium.</title>
        <authorList>
            <person name="Kim H.-S."/>
            <person name="Busman M."/>
            <person name="Brown D.W."/>
            <person name="Divon H."/>
            <person name="Uhlig S."/>
            <person name="Proctor R.H."/>
        </authorList>
    </citation>
    <scope>NUCLEOTIDE SEQUENCE [LARGE SCALE GENOMIC DNA]</scope>
    <source>
        <strain evidence="2 3">NRRL 66243</strain>
    </source>
</reference>
<keyword evidence="1" id="KW-1133">Transmembrane helix</keyword>
<feature type="transmembrane region" description="Helical" evidence="1">
    <location>
        <begin position="112"/>
        <end position="132"/>
    </location>
</feature>
<evidence type="ECO:0000313" key="2">
    <source>
        <dbReference type="EMBL" id="KAF5636247.1"/>
    </source>
</evidence>
<evidence type="ECO:0000256" key="1">
    <source>
        <dbReference type="SAM" id="Phobius"/>
    </source>
</evidence>
<proteinExistence type="predicted"/>
<dbReference type="RefSeq" id="XP_037206739.1">
    <property type="nucleotide sequence ID" value="XM_037352781.1"/>
</dbReference>
<organism evidence="2 3">
    <name type="scientific">Fusarium tjaetaba</name>
    <dbReference type="NCBI Taxonomy" id="1567544"/>
    <lineage>
        <taxon>Eukaryota</taxon>
        <taxon>Fungi</taxon>
        <taxon>Dikarya</taxon>
        <taxon>Ascomycota</taxon>
        <taxon>Pezizomycotina</taxon>
        <taxon>Sordariomycetes</taxon>
        <taxon>Hypocreomycetidae</taxon>
        <taxon>Hypocreales</taxon>
        <taxon>Nectriaceae</taxon>
        <taxon>Fusarium</taxon>
        <taxon>Fusarium fujikuroi species complex</taxon>
    </lineage>
</organism>
<feature type="transmembrane region" description="Helical" evidence="1">
    <location>
        <begin position="72"/>
        <end position="92"/>
    </location>
</feature>
<protein>
    <submittedName>
        <fullName evidence="2">Uncharacterized protein</fullName>
    </submittedName>
</protein>